<dbReference type="Proteomes" id="UP001141336">
    <property type="component" value="Unassembled WGS sequence"/>
</dbReference>
<proteinExistence type="predicted"/>
<keyword evidence="2" id="KW-1185">Reference proteome</keyword>
<evidence type="ECO:0000313" key="1">
    <source>
        <dbReference type="EMBL" id="MCZ0863070.1"/>
    </source>
</evidence>
<accession>A0ABT4IPL2</accession>
<dbReference type="Gene3D" id="3.30.450.20">
    <property type="entry name" value="PAS domain"/>
    <property type="match status" value="1"/>
</dbReference>
<protein>
    <submittedName>
        <fullName evidence="1">Uncharacterized protein</fullName>
    </submittedName>
</protein>
<dbReference type="EMBL" id="JAPTGC010000009">
    <property type="protein sequence ID" value="MCZ0863070.1"/>
    <property type="molecule type" value="Genomic_DNA"/>
</dbReference>
<organism evidence="1 2">
    <name type="scientific">Methanocorpusculum vombati</name>
    <dbReference type="NCBI Taxonomy" id="3002864"/>
    <lineage>
        <taxon>Archaea</taxon>
        <taxon>Methanobacteriati</taxon>
        <taxon>Methanobacteriota</taxon>
        <taxon>Stenosarchaea group</taxon>
        <taxon>Methanomicrobia</taxon>
        <taxon>Methanomicrobiales</taxon>
        <taxon>Methanocorpusculaceae</taxon>
        <taxon>Methanocorpusculum</taxon>
    </lineage>
</organism>
<gene>
    <name evidence="1" type="ORF">O0S09_07385</name>
</gene>
<comment type="caution">
    <text evidence="1">The sequence shown here is derived from an EMBL/GenBank/DDBJ whole genome shotgun (WGS) entry which is preliminary data.</text>
</comment>
<reference evidence="1" key="1">
    <citation type="submission" date="2022-12" db="EMBL/GenBank/DDBJ databases">
        <title>Isolation and characterisation of novel Methanocorpusculum spp. from native Australian herbivores indicates the genus is ancestrally host-associated.</title>
        <authorList>
            <person name="Volmer J.G."/>
            <person name="Soo R.M."/>
            <person name="Evans P.N."/>
            <person name="Hoedt E.C."/>
            <person name="Astorga Alsina A.L."/>
            <person name="Woodcroft B.J."/>
            <person name="Tyson G.W."/>
            <person name="Hugenholtz P."/>
            <person name="Morrison M."/>
        </authorList>
    </citation>
    <scope>NUCLEOTIDE SEQUENCE</scope>
    <source>
        <strain evidence="1">CW153</strain>
    </source>
</reference>
<sequence>MLGCAGCVQPSVTPENYTLEAPEDMVLVLDRYADVVVSGFTELEVDSRVLADDIGRVSGNDSEIVDLLLKYYAEKPWMALLAYYPENSTEGMFVPAAFSHLRAAITHHHNESDFTGSHTLWTRPFYISEYGYVAEVSLPVYSPDGTYRGYVSFFFDSGMLFHTFAEGVPELSEYAISVVLPDGWVLYCTATEYIGWDISGGSLDFVIDHEVDYNTLVVLPEGVIKYPAYTPLYLGKYEKINVWKTVTVNLFGTDVRLMVNRPVSPWSVPADVQFTPDAGEMTKETLEAFQYARSHSKEKTLEYIRNKVSTYPLVAYDMEGNVLAMSSGTQRSSITSWINLHDAYDVSTVRHMIYLAQQGGGYLQKYESASVGEIPTDALLLLIYVMPVDDSWFITIRMPAESEVSPMIPHAVSTVTTLVRNTTLYAWEYGKEAILADINSGSSKLLAAASGNITDFAAIDMQGIVLANAFVPGDVGKNIFSFTDANGASFGRQYVLSVMDGGGLTYNVLPIPNDPTQQSVRLIYLEAVDDKWFVLAGTELDITSRADPQELMP</sequence>
<evidence type="ECO:0000313" key="2">
    <source>
        <dbReference type="Proteomes" id="UP001141336"/>
    </source>
</evidence>
<dbReference type="RefSeq" id="WP_268923331.1">
    <property type="nucleotide sequence ID" value="NZ_JAPTGC010000009.1"/>
</dbReference>
<name>A0ABT4IPL2_9EURY</name>